<keyword evidence="2" id="KW-1185">Reference proteome</keyword>
<sequence length="550" mass="61820">MAEKFLLDIAANILSTLGSYASQQIGLAWGVKEELRKMENNVSTIKNILLDAQERQMSNLAVKEWLQRLKLVLYDADDLLDEVATETKRRQGESLVTKVHYIFTSSNTLVFSYVVGRKFKDIGKRLDEIVSQMHDFQFVVKLVERPIETIRREETSSIMNAPTMIIGREDDKNNLVRLLFSSRYEENIPIIPIVGMGGLGNECLSIGGATTETMIPDTVRHVSLDWNIPLNLPRTLTEANKLRTIVSPGNELGVIFESLIGSSRCLRVLEGCYSVSDLYVPEKIGKLKLLRYLSIGGVEKLPKSFCNLLNMQYLDLSKSNIVKLPKDFGKLINLRFLSLSTVLTCLPKEISGLTSIRTLIICRSPNLRSLGEGIEHLSCLQELVLYHCFELVSLPAGFRHLTSLEHLEINSCYCFDFSNDDLKGLISLKKLQVFDLPRLVNLPKGIQDAAASLTHLEILKCTNFTSPSKFVLPNLLSLQSLSIMLCPEVRSLPEGMQRLTNLQYLKIAGCNLLTSSYEEGGEDWLKVAHIPSIEFFKPLKNQNSESCVVM</sequence>
<protein>
    <submittedName>
        <fullName evidence="1">Uncharacterized protein</fullName>
    </submittedName>
</protein>
<name>A0ACB7XQE7_9ERIC</name>
<evidence type="ECO:0000313" key="1">
    <source>
        <dbReference type="EMBL" id="KAH7843054.1"/>
    </source>
</evidence>
<dbReference type="EMBL" id="CM037151">
    <property type="protein sequence ID" value="KAH7843054.1"/>
    <property type="molecule type" value="Genomic_DNA"/>
</dbReference>
<proteinExistence type="predicted"/>
<dbReference type="Proteomes" id="UP000828048">
    <property type="component" value="Chromosome 1"/>
</dbReference>
<reference evidence="1 2" key="1">
    <citation type="journal article" date="2021" name="Hortic Res">
        <title>High-quality reference genome and annotation aids understanding of berry development for evergreen blueberry (Vaccinium darrowii).</title>
        <authorList>
            <person name="Yu J."/>
            <person name="Hulse-Kemp A.M."/>
            <person name="Babiker E."/>
            <person name="Staton M."/>
        </authorList>
    </citation>
    <scope>NUCLEOTIDE SEQUENCE [LARGE SCALE GENOMIC DNA]</scope>
    <source>
        <strain evidence="2">cv. NJ 8807/NJ 8810</strain>
        <tissue evidence="1">Young leaf</tissue>
    </source>
</reference>
<organism evidence="1 2">
    <name type="scientific">Vaccinium darrowii</name>
    <dbReference type="NCBI Taxonomy" id="229202"/>
    <lineage>
        <taxon>Eukaryota</taxon>
        <taxon>Viridiplantae</taxon>
        <taxon>Streptophyta</taxon>
        <taxon>Embryophyta</taxon>
        <taxon>Tracheophyta</taxon>
        <taxon>Spermatophyta</taxon>
        <taxon>Magnoliopsida</taxon>
        <taxon>eudicotyledons</taxon>
        <taxon>Gunneridae</taxon>
        <taxon>Pentapetalae</taxon>
        <taxon>asterids</taxon>
        <taxon>Ericales</taxon>
        <taxon>Ericaceae</taxon>
        <taxon>Vaccinioideae</taxon>
        <taxon>Vaccinieae</taxon>
        <taxon>Vaccinium</taxon>
    </lineage>
</organism>
<evidence type="ECO:0000313" key="2">
    <source>
        <dbReference type="Proteomes" id="UP000828048"/>
    </source>
</evidence>
<gene>
    <name evidence="1" type="ORF">Vadar_012194</name>
</gene>
<accession>A0ACB7XQE7</accession>
<comment type="caution">
    <text evidence="1">The sequence shown here is derived from an EMBL/GenBank/DDBJ whole genome shotgun (WGS) entry which is preliminary data.</text>
</comment>